<comment type="subcellular location">
    <subcellularLocation>
        <location evidence="1">Cell membrane</location>
        <topology evidence="1">Multi-pass membrane protein</topology>
    </subcellularLocation>
</comment>
<dbReference type="InterPro" id="IPR002797">
    <property type="entry name" value="Polysacc_synth"/>
</dbReference>
<evidence type="ECO:0000313" key="7">
    <source>
        <dbReference type="EMBL" id="BBH27329.1"/>
    </source>
</evidence>
<keyword evidence="8" id="KW-1185">Reference proteome</keyword>
<evidence type="ECO:0000256" key="6">
    <source>
        <dbReference type="SAM" id="Phobius"/>
    </source>
</evidence>
<evidence type="ECO:0000256" key="4">
    <source>
        <dbReference type="ARBA" id="ARBA00022989"/>
    </source>
</evidence>
<feature type="transmembrane region" description="Helical" evidence="6">
    <location>
        <begin position="421"/>
        <end position="441"/>
    </location>
</feature>
<gene>
    <name evidence="7" type="ORF">SG0102_22630</name>
</gene>
<dbReference type="CDD" id="cd13128">
    <property type="entry name" value="MATE_Wzx_like"/>
    <property type="match status" value="1"/>
</dbReference>
<organism evidence="7 8">
    <name type="scientific">Intestinibaculum porci</name>
    <dbReference type="NCBI Taxonomy" id="2487118"/>
    <lineage>
        <taxon>Bacteria</taxon>
        <taxon>Bacillati</taxon>
        <taxon>Bacillota</taxon>
        <taxon>Erysipelotrichia</taxon>
        <taxon>Erysipelotrichales</taxon>
        <taxon>Erysipelotrichaceae</taxon>
        <taxon>Intestinibaculum</taxon>
    </lineage>
</organism>
<feature type="transmembrane region" description="Helical" evidence="6">
    <location>
        <begin position="291"/>
        <end position="314"/>
    </location>
</feature>
<feature type="transmembrane region" description="Helical" evidence="6">
    <location>
        <begin position="84"/>
        <end position="106"/>
    </location>
</feature>
<dbReference type="EMBL" id="AP019309">
    <property type="protein sequence ID" value="BBH27329.1"/>
    <property type="molecule type" value="Genomic_DNA"/>
</dbReference>
<dbReference type="Proteomes" id="UP000268059">
    <property type="component" value="Chromosome"/>
</dbReference>
<dbReference type="GO" id="GO:0005886">
    <property type="term" value="C:plasma membrane"/>
    <property type="evidence" value="ECO:0007669"/>
    <property type="project" value="UniProtKB-SubCell"/>
</dbReference>
<feature type="transmembrane region" description="Helical" evidence="6">
    <location>
        <begin position="356"/>
        <end position="377"/>
    </location>
</feature>
<proteinExistence type="predicted"/>
<feature type="transmembrane region" description="Helical" evidence="6">
    <location>
        <begin position="12"/>
        <end position="28"/>
    </location>
</feature>
<dbReference type="PANTHER" id="PTHR30250">
    <property type="entry name" value="PST FAMILY PREDICTED COLANIC ACID TRANSPORTER"/>
    <property type="match status" value="1"/>
</dbReference>
<dbReference type="PANTHER" id="PTHR30250:SF11">
    <property type="entry name" value="O-ANTIGEN TRANSPORTER-RELATED"/>
    <property type="match status" value="1"/>
</dbReference>
<dbReference type="RefSeq" id="WP_125120068.1">
    <property type="nucleotide sequence ID" value="NZ_AP019309.1"/>
</dbReference>
<evidence type="ECO:0000256" key="5">
    <source>
        <dbReference type="ARBA" id="ARBA00023136"/>
    </source>
</evidence>
<dbReference type="KEGG" id="ebm:SG0102_22630"/>
<evidence type="ECO:0000256" key="2">
    <source>
        <dbReference type="ARBA" id="ARBA00022475"/>
    </source>
</evidence>
<feature type="transmembrane region" description="Helical" evidence="6">
    <location>
        <begin position="168"/>
        <end position="190"/>
    </location>
</feature>
<protein>
    <submittedName>
        <fullName evidence="7">Heteropolysaccharide repeat-containing protein</fullName>
    </submittedName>
</protein>
<keyword evidence="3 6" id="KW-0812">Transmembrane</keyword>
<feature type="transmembrane region" description="Helical" evidence="6">
    <location>
        <begin position="326"/>
        <end position="349"/>
    </location>
</feature>
<feature type="transmembrane region" description="Helical" evidence="6">
    <location>
        <begin position="211"/>
        <end position="234"/>
    </location>
</feature>
<reference evidence="7 8" key="1">
    <citation type="submission" date="2018-11" db="EMBL/GenBank/DDBJ databases">
        <title>Novel Erysipelotrichaceae bacterium isolated from small intestine of a swine.</title>
        <authorList>
            <person name="Kim J.S."/>
            <person name="Choe H."/>
            <person name="Lee Y.R."/>
            <person name="Kim K.M."/>
            <person name="Park D.S."/>
        </authorList>
    </citation>
    <scope>NUCLEOTIDE SEQUENCE [LARGE SCALE GENOMIC DNA]</scope>
    <source>
        <strain evidence="7 8">SG0102</strain>
    </source>
</reference>
<evidence type="ECO:0000256" key="3">
    <source>
        <dbReference type="ARBA" id="ARBA00022692"/>
    </source>
</evidence>
<feature type="transmembrane region" description="Helical" evidence="6">
    <location>
        <begin position="383"/>
        <end position="401"/>
    </location>
</feature>
<dbReference type="InParanoid" id="A0A3G9JW85"/>
<keyword evidence="5 6" id="KW-0472">Membrane</keyword>
<dbReference type="InterPro" id="IPR050833">
    <property type="entry name" value="Poly_Biosynth_Transport"/>
</dbReference>
<keyword evidence="4 6" id="KW-1133">Transmembrane helix</keyword>
<dbReference type="FunCoup" id="A0A3G9JW85">
    <property type="interactions" value="15"/>
</dbReference>
<feature type="transmembrane region" description="Helical" evidence="6">
    <location>
        <begin position="140"/>
        <end position="162"/>
    </location>
</feature>
<dbReference type="AlphaFoldDB" id="A0A3G9JW85"/>
<sequence>MKSVKINAILNTLKTICSIIFPLITIPYASRVLHAANYGIVSWCNSIIQYFALFATLGVVTYAQREGPQFRDQKQKFQNFASEVFTINVVATIVSYLALFACFFIFAKMRNYKVVILVQSLMIILTTLGVDWINAVYEDYFYITLRYIIIQLVCLAGLFLFVRNSQDYLAYALIMVIANAGGNLLNIFYVRRYTIVHLVPLCQCKKHMGPTIKLFAVSLASVIYVSSDITILGIFRGNKDVGIYTIASRVDSTIKTVLNAVMTVAMPRLAFYLGHQDEKQFNALIHNIFDYLITFVLPVICGLFMLASPIMYLLGGSEYVQGYISLQILSVSLFFAVLACFFATGIILLYKMDNVYLMATIVSSMTNIVLNFVLIPYMGYNGAAFTTLLAEMIMMGITAYYSLQIPNIKKHKREIFGNTRVVFSSVLGTLGIVISCLSVKMFISSQILIIIASVIVSVVVYACILKILHNPIYDYVISALKSKLLK</sequence>
<evidence type="ECO:0000256" key="1">
    <source>
        <dbReference type="ARBA" id="ARBA00004651"/>
    </source>
</evidence>
<keyword evidence="2" id="KW-1003">Cell membrane</keyword>
<accession>A0A3G9JW85</accession>
<feature type="transmembrane region" description="Helical" evidence="6">
    <location>
        <begin position="447"/>
        <end position="468"/>
    </location>
</feature>
<dbReference type="Pfam" id="PF01943">
    <property type="entry name" value="Polysacc_synt"/>
    <property type="match status" value="1"/>
</dbReference>
<feature type="transmembrane region" description="Helical" evidence="6">
    <location>
        <begin position="112"/>
        <end position="133"/>
    </location>
</feature>
<name>A0A3G9JW85_9FIRM</name>
<evidence type="ECO:0000313" key="8">
    <source>
        <dbReference type="Proteomes" id="UP000268059"/>
    </source>
</evidence>
<dbReference type="OrthoDB" id="9815702at2"/>